<gene>
    <name evidence="12 14" type="primary">leuC</name>
    <name evidence="14" type="ORF">WIS52_00525</name>
</gene>
<comment type="caution">
    <text evidence="14">The sequence shown here is derived from an EMBL/GenBank/DDBJ whole genome shotgun (WGS) entry which is preliminary data.</text>
</comment>
<dbReference type="EMBL" id="JBEDNQ010000001">
    <property type="protein sequence ID" value="MEQ3548937.1"/>
    <property type="molecule type" value="Genomic_DNA"/>
</dbReference>
<keyword evidence="6 12" id="KW-0028">Amino-acid biosynthesis</keyword>
<evidence type="ECO:0000313" key="15">
    <source>
        <dbReference type="Proteomes" id="UP001494902"/>
    </source>
</evidence>
<evidence type="ECO:0000256" key="12">
    <source>
        <dbReference type="HAMAP-Rule" id="MF_01026"/>
    </source>
</evidence>
<dbReference type="RefSeq" id="WP_349296031.1">
    <property type="nucleotide sequence ID" value="NZ_JBEDNQ010000001.1"/>
</dbReference>
<dbReference type="InterPro" id="IPR015931">
    <property type="entry name" value="Acnase/IPM_dHydase_lsu_aba_1/3"/>
</dbReference>
<dbReference type="Pfam" id="PF00330">
    <property type="entry name" value="Aconitase"/>
    <property type="match status" value="1"/>
</dbReference>
<evidence type="ECO:0000256" key="5">
    <source>
        <dbReference type="ARBA" id="ARBA00022485"/>
    </source>
</evidence>
<keyword evidence="7 12" id="KW-0479">Metal-binding</keyword>
<dbReference type="PANTHER" id="PTHR43822">
    <property type="entry name" value="HOMOACONITASE, MITOCHONDRIAL-RELATED"/>
    <property type="match status" value="1"/>
</dbReference>
<dbReference type="InterPro" id="IPR001030">
    <property type="entry name" value="Acoase/IPM_deHydtase_lsu_aba"/>
</dbReference>
<dbReference type="NCBIfam" id="NF004016">
    <property type="entry name" value="PRK05478.1"/>
    <property type="match status" value="1"/>
</dbReference>
<dbReference type="PROSITE" id="PS00450">
    <property type="entry name" value="ACONITASE_1"/>
    <property type="match status" value="1"/>
</dbReference>
<evidence type="ECO:0000256" key="2">
    <source>
        <dbReference type="ARBA" id="ARBA00002695"/>
    </source>
</evidence>
<evidence type="ECO:0000256" key="8">
    <source>
        <dbReference type="ARBA" id="ARBA00023004"/>
    </source>
</evidence>
<dbReference type="SUPFAM" id="SSF53732">
    <property type="entry name" value="Aconitase iron-sulfur domain"/>
    <property type="match status" value="1"/>
</dbReference>
<feature type="binding site" evidence="12">
    <location>
        <position position="416"/>
    </location>
    <ligand>
        <name>[4Fe-4S] cluster</name>
        <dbReference type="ChEBI" id="CHEBI:49883"/>
    </ligand>
</feature>
<comment type="similarity">
    <text evidence="12">Belongs to the aconitase/IPM isomerase family. LeuC type 1 subfamily.</text>
</comment>
<comment type="catalytic activity">
    <reaction evidence="1 12">
        <text>(2R,3S)-3-isopropylmalate = (2S)-2-isopropylmalate</text>
        <dbReference type="Rhea" id="RHEA:32287"/>
        <dbReference type="ChEBI" id="CHEBI:1178"/>
        <dbReference type="ChEBI" id="CHEBI:35121"/>
        <dbReference type="EC" id="4.2.1.33"/>
    </reaction>
</comment>
<reference evidence="14 15" key="1">
    <citation type="submission" date="2024-03" db="EMBL/GenBank/DDBJ databases">
        <title>Draft genome sequence of Pseudonocardia nematodicida JCM 31783.</title>
        <authorList>
            <person name="Butdee W."/>
            <person name="Duangmal K."/>
        </authorList>
    </citation>
    <scope>NUCLEOTIDE SEQUENCE [LARGE SCALE GENOMIC DNA]</scope>
    <source>
        <strain evidence="14 15">JCM 31783</strain>
    </source>
</reference>
<proteinExistence type="inferred from homology"/>
<comment type="function">
    <text evidence="2 12">Catalyzes the isomerization between 2-isopropylmalate and 3-isopropylmalate, via the formation of 2-isopropylmaleate.</text>
</comment>
<evidence type="ECO:0000256" key="1">
    <source>
        <dbReference type="ARBA" id="ARBA00000491"/>
    </source>
</evidence>
<dbReference type="PROSITE" id="PS01244">
    <property type="entry name" value="ACONITASE_2"/>
    <property type="match status" value="1"/>
</dbReference>
<dbReference type="InterPro" id="IPR018136">
    <property type="entry name" value="Aconitase_4Fe-4S_BS"/>
</dbReference>
<dbReference type="GO" id="GO:0003861">
    <property type="term" value="F:3-isopropylmalate dehydratase activity"/>
    <property type="evidence" value="ECO:0007669"/>
    <property type="project" value="UniProtKB-EC"/>
</dbReference>
<dbReference type="InterPro" id="IPR004430">
    <property type="entry name" value="3-IsopropMal_deHydase_lsu"/>
</dbReference>
<dbReference type="InterPro" id="IPR050067">
    <property type="entry name" value="IPM_dehydratase_rel_enz"/>
</dbReference>
<evidence type="ECO:0000256" key="4">
    <source>
        <dbReference type="ARBA" id="ARBA00022430"/>
    </source>
</evidence>
<keyword evidence="15" id="KW-1185">Reference proteome</keyword>
<accession>A0ABV1K399</accession>
<dbReference type="EC" id="4.2.1.33" evidence="12"/>
<dbReference type="NCBIfam" id="TIGR00170">
    <property type="entry name" value="leuC"/>
    <property type="match status" value="1"/>
</dbReference>
<keyword evidence="8 12" id="KW-0408">Iron</keyword>
<feature type="domain" description="Aconitase/3-isopropylmalate dehydratase large subunit alpha/beta/alpha" evidence="13">
    <location>
        <begin position="12"/>
        <end position="466"/>
    </location>
</feature>
<feature type="binding site" evidence="12">
    <location>
        <position position="419"/>
    </location>
    <ligand>
        <name>[4Fe-4S] cluster</name>
        <dbReference type="ChEBI" id="CHEBI:49883"/>
    </ligand>
</feature>
<organism evidence="14 15">
    <name type="scientific">Pseudonocardia nematodicida</name>
    <dbReference type="NCBI Taxonomy" id="1206997"/>
    <lineage>
        <taxon>Bacteria</taxon>
        <taxon>Bacillati</taxon>
        <taxon>Actinomycetota</taxon>
        <taxon>Actinomycetes</taxon>
        <taxon>Pseudonocardiales</taxon>
        <taxon>Pseudonocardiaceae</taxon>
        <taxon>Pseudonocardia</taxon>
    </lineage>
</organism>
<dbReference type="CDD" id="cd01583">
    <property type="entry name" value="IPMI"/>
    <property type="match status" value="1"/>
</dbReference>
<comment type="subunit">
    <text evidence="12">Heterodimer of LeuC and LeuD.</text>
</comment>
<evidence type="ECO:0000256" key="6">
    <source>
        <dbReference type="ARBA" id="ARBA00022605"/>
    </source>
</evidence>
<keyword evidence="11 12" id="KW-0100">Branched-chain amino acid biosynthesis</keyword>
<evidence type="ECO:0000256" key="7">
    <source>
        <dbReference type="ARBA" id="ARBA00022723"/>
    </source>
</evidence>
<comment type="cofactor">
    <cofactor evidence="12">
        <name>[4Fe-4S] cluster</name>
        <dbReference type="ChEBI" id="CHEBI:49883"/>
    </cofactor>
    <text evidence="12">Binds 1 [4Fe-4S] cluster per subunit.</text>
</comment>
<comment type="pathway">
    <text evidence="3 12">Amino-acid biosynthesis; L-leucine biosynthesis; L-leucine from 3-methyl-2-oxobutanoate: step 2/4.</text>
</comment>
<evidence type="ECO:0000256" key="9">
    <source>
        <dbReference type="ARBA" id="ARBA00023014"/>
    </source>
</evidence>
<feature type="binding site" evidence="12">
    <location>
        <position position="356"/>
    </location>
    <ligand>
        <name>[4Fe-4S] cluster</name>
        <dbReference type="ChEBI" id="CHEBI:49883"/>
    </ligand>
</feature>
<evidence type="ECO:0000256" key="11">
    <source>
        <dbReference type="ARBA" id="ARBA00023304"/>
    </source>
</evidence>
<protein>
    <recommendedName>
        <fullName evidence="12">3-isopropylmalate dehydratase large subunit</fullName>
        <ecNumber evidence="12">4.2.1.33</ecNumber>
    </recommendedName>
    <alternativeName>
        <fullName evidence="12">Alpha-IPM isomerase</fullName>
        <shortName evidence="12">IPMI</shortName>
    </alternativeName>
    <alternativeName>
        <fullName evidence="12">Isopropylmalate isomerase</fullName>
    </alternativeName>
</protein>
<name>A0ABV1K399_9PSEU</name>
<dbReference type="PRINTS" id="PR00415">
    <property type="entry name" value="ACONITASE"/>
</dbReference>
<keyword evidence="10 12" id="KW-0456">Lyase</keyword>
<evidence type="ECO:0000256" key="3">
    <source>
        <dbReference type="ARBA" id="ARBA00004729"/>
    </source>
</evidence>
<dbReference type="InterPro" id="IPR036008">
    <property type="entry name" value="Aconitase_4Fe-4S_dom"/>
</dbReference>
<dbReference type="InterPro" id="IPR033941">
    <property type="entry name" value="IPMI_cat"/>
</dbReference>
<sequence>MTDAQRPRTLAEKVWDRHLVRKGEGDEPDLLYIDLHLVHEVTSPQAFDGLRLAGRPVRRTDLTIATEDHNVPTLDVLAPIADEVSRTQVETLRRNCEEFGVRLYPMNDPEQGIVHVVGPQLGLTQPGTTVVCGDSHTSTHGAFGAMAFGIGTSEVEHVLATQTLPLKPFRTMAINVTSSDGTLRPGVTSKDVILAVIAKIGTGGGQGHVLEYRGNVIENLSMEARMTVCNMSIEAGARAGMIAPDQVTFDYLSGRDAAPSGDDWDAAVADWKTLRTDDGAEFDRVVDIDADELTPFVTWGTNPGQGLPLGASIPDPATITDDGERSAVQKSLDYMGLTGGTPLRDVAVDAVFVGSCTNGRIEDLRSVAGVLDGRKIADGIRMLVVPGSMRVRLQAEEEGLDAIFTAAGAEWRSAGCSMCLGMNPDQLAPGERCASTSNRNFEGRQGKGGRTHLVSPLVAAATAIRGTLSSPEDVE</sequence>
<keyword evidence="5 12" id="KW-0004">4Fe-4S</keyword>
<keyword evidence="9 12" id="KW-0411">Iron-sulfur</keyword>
<dbReference type="NCBIfam" id="NF009116">
    <property type="entry name" value="PRK12466.1"/>
    <property type="match status" value="1"/>
</dbReference>
<dbReference type="HAMAP" id="MF_01026">
    <property type="entry name" value="LeuC_type1"/>
    <property type="match status" value="1"/>
</dbReference>
<dbReference type="Gene3D" id="3.30.499.10">
    <property type="entry name" value="Aconitase, domain 3"/>
    <property type="match status" value="2"/>
</dbReference>
<evidence type="ECO:0000313" key="14">
    <source>
        <dbReference type="EMBL" id="MEQ3548937.1"/>
    </source>
</evidence>
<dbReference type="Proteomes" id="UP001494902">
    <property type="component" value="Unassembled WGS sequence"/>
</dbReference>
<keyword evidence="4 12" id="KW-0432">Leucine biosynthesis</keyword>
<evidence type="ECO:0000259" key="13">
    <source>
        <dbReference type="Pfam" id="PF00330"/>
    </source>
</evidence>
<dbReference type="PANTHER" id="PTHR43822:SF9">
    <property type="entry name" value="3-ISOPROPYLMALATE DEHYDRATASE"/>
    <property type="match status" value="1"/>
</dbReference>
<evidence type="ECO:0000256" key="10">
    <source>
        <dbReference type="ARBA" id="ARBA00023239"/>
    </source>
</evidence>